<dbReference type="OrthoDB" id="3567227at2"/>
<dbReference type="AlphaFoldDB" id="A0A2P8I2Q5"/>
<dbReference type="PANTHER" id="PTHR11941:SF75">
    <property type="entry name" value="ENOYL-COA HYDRATASE_ISOMERASE FAMILY PROTEIN"/>
    <property type="match status" value="1"/>
</dbReference>
<dbReference type="RefSeq" id="WP_106618579.1">
    <property type="nucleotide sequence ID" value="NZ_PYAX01000011.1"/>
</dbReference>
<dbReference type="GO" id="GO:0004165">
    <property type="term" value="F:delta(3)-delta(2)-enoyl-CoA isomerase activity"/>
    <property type="evidence" value="ECO:0007669"/>
    <property type="project" value="TreeGrafter"/>
</dbReference>
<dbReference type="PANTHER" id="PTHR11941">
    <property type="entry name" value="ENOYL-COA HYDRATASE-RELATED"/>
    <property type="match status" value="1"/>
</dbReference>
<evidence type="ECO:0000313" key="3">
    <source>
        <dbReference type="Proteomes" id="UP000241118"/>
    </source>
</evidence>
<evidence type="ECO:0000313" key="2">
    <source>
        <dbReference type="EMBL" id="PSL52751.1"/>
    </source>
</evidence>
<dbReference type="CDD" id="cd06558">
    <property type="entry name" value="crotonase-like"/>
    <property type="match status" value="1"/>
</dbReference>
<sequence length="223" mass="23851">MPTLDRQDDVFILDLGDTENRFHPDWLASVDAALGEVERAEGARALVTAATGKFFSNGLDLEWLMANGDRYREYVVSVQELFARVLSLPVITVAAIQGHAFAAGAMLTLAHDFRVMRADRGFWCLPEVGIDIPFTPGMSALIQARLTPQTAHEAMTTGRRYGGGDAVAAGVVDLAVDEDAVRSTAVDLAGAHAGKAGPTLGTIKSRMYKSTSDTLRDGDDLLG</sequence>
<dbReference type="InterPro" id="IPR001753">
    <property type="entry name" value="Enoyl-CoA_hydra/iso"/>
</dbReference>
<protein>
    <submittedName>
        <fullName evidence="2">Enoyl-CoA hydratase/carnithine racemase</fullName>
    </submittedName>
</protein>
<proteinExistence type="predicted"/>
<dbReference type="Pfam" id="PF00378">
    <property type="entry name" value="ECH_1"/>
    <property type="match status" value="1"/>
</dbReference>
<comment type="caution">
    <text evidence="2">The sequence shown here is derived from an EMBL/GenBank/DDBJ whole genome shotgun (WGS) entry which is preliminary data.</text>
</comment>
<dbReference type="SUPFAM" id="SSF52096">
    <property type="entry name" value="ClpP/crotonase"/>
    <property type="match status" value="1"/>
</dbReference>
<dbReference type="EMBL" id="PYAX01000011">
    <property type="protein sequence ID" value="PSL52751.1"/>
    <property type="molecule type" value="Genomic_DNA"/>
</dbReference>
<dbReference type="Gene3D" id="3.90.226.10">
    <property type="entry name" value="2-enoyl-CoA Hydratase, Chain A, domain 1"/>
    <property type="match status" value="1"/>
</dbReference>
<keyword evidence="1" id="KW-0443">Lipid metabolism</keyword>
<dbReference type="InterPro" id="IPR029045">
    <property type="entry name" value="ClpP/crotonase-like_dom_sf"/>
</dbReference>
<accession>A0A2P8I2Q5</accession>
<dbReference type="FunFam" id="3.90.226.10:FF:000049">
    <property type="entry name" value="Enoyl-CoA delta isomerase 3"/>
    <property type="match status" value="1"/>
</dbReference>
<organism evidence="2 3">
    <name type="scientific">Saccharothrix carnea</name>
    <dbReference type="NCBI Taxonomy" id="1280637"/>
    <lineage>
        <taxon>Bacteria</taxon>
        <taxon>Bacillati</taxon>
        <taxon>Actinomycetota</taxon>
        <taxon>Actinomycetes</taxon>
        <taxon>Pseudonocardiales</taxon>
        <taxon>Pseudonocardiaceae</taxon>
        <taxon>Saccharothrix</taxon>
    </lineage>
</organism>
<name>A0A2P8I2Q5_SACCR</name>
<evidence type="ECO:0000256" key="1">
    <source>
        <dbReference type="ARBA" id="ARBA00023098"/>
    </source>
</evidence>
<reference evidence="2 3" key="1">
    <citation type="submission" date="2018-03" db="EMBL/GenBank/DDBJ databases">
        <title>Genomic Encyclopedia of Type Strains, Phase III (KMG-III): the genomes of soil and plant-associated and newly described type strains.</title>
        <authorList>
            <person name="Whitman W."/>
        </authorList>
    </citation>
    <scope>NUCLEOTIDE SEQUENCE [LARGE SCALE GENOMIC DNA]</scope>
    <source>
        <strain evidence="2 3">CGMCC 4.7097</strain>
    </source>
</reference>
<keyword evidence="3" id="KW-1185">Reference proteome</keyword>
<gene>
    <name evidence="2" type="ORF">B0I31_11138</name>
</gene>
<dbReference type="GO" id="GO:0006635">
    <property type="term" value="P:fatty acid beta-oxidation"/>
    <property type="evidence" value="ECO:0007669"/>
    <property type="project" value="TreeGrafter"/>
</dbReference>
<dbReference type="Proteomes" id="UP000241118">
    <property type="component" value="Unassembled WGS sequence"/>
</dbReference>